<organism evidence="2 3">
    <name type="scientific">Gossypium schwendimanii</name>
    <name type="common">Cotton</name>
    <dbReference type="NCBI Taxonomy" id="34291"/>
    <lineage>
        <taxon>Eukaryota</taxon>
        <taxon>Viridiplantae</taxon>
        <taxon>Streptophyta</taxon>
        <taxon>Embryophyta</taxon>
        <taxon>Tracheophyta</taxon>
        <taxon>Spermatophyta</taxon>
        <taxon>Magnoliopsida</taxon>
        <taxon>eudicotyledons</taxon>
        <taxon>Gunneridae</taxon>
        <taxon>Pentapetalae</taxon>
        <taxon>rosids</taxon>
        <taxon>malvids</taxon>
        <taxon>Malvales</taxon>
        <taxon>Malvaceae</taxon>
        <taxon>Malvoideae</taxon>
        <taxon>Gossypium</taxon>
    </lineage>
</organism>
<dbReference type="InterPro" id="IPR036397">
    <property type="entry name" value="RNaseH_sf"/>
</dbReference>
<name>A0A7J9MD62_GOSSC</name>
<protein>
    <recommendedName>
        <fullName evidence="1">RNase H type-1 domain-containing protein</fullName>
    </recommendedName>
</protein>
<dbReference type="AlphaFoldDB" id="A0A7J9MD62"/>
<evidence type="ECO:0000313" key="3">
    <source>
        <dbReference type="Proteomes" id="UP000593576"/>
    </source>
</evidence>
<dbReference type="GO" id="GO:0004523">
    <property type="term" value="F:RNA-DNA hybrid ribonuclease activity"/>
    <property type="evidence" value="ECO:0007669"/>
    <property type="project" value="InterPro"/>
</dbReference>
<dbReference type="OrthoDB" id="1002691at2759"/>
<dbReference type="GO" id="GO:0003676">
    <property type="term" value="F:nucleic acid binding"/>
    <property type="evidence" value="ECO:0007669"/>
    <property type="project" value="InterPro"/>
</dbReference>
<feature type="non-terminal residue" evidence="2">
    <location>
        <position position="1"/>
    </location>
</feature>
<dbReference type="CDD" id="cd06222">
    <property type="entry name" value="RNase_H_like"/>
    <property type="match status" value="1"/>
</dbReference>
<dbReference type="PANTHER" id="PTHR47074">
    <property type="entry name" value="BNAC02G40300D PROTEIN"/>
    <property type="match status" value="1"/>
</dbReference>
<dbReference type="Pfam" id="PF13456">
    <property type="entry name" value="RVT_3"/>
    <property type="match status" value="1"/>
</dbReference>
<feature type="domain" description="RNase H type-1" evidence="1">
    <location>
        <begin position="1"/>
        <end position="101"/>
    </location>
</feature>
<dbReference type="PANTHER" id="PTHR47074:SF61">
    <property type="entry name" value="RNASE H TYPE-1 DOMAIN-CONTAINING PROTEIN"/>
    <property type="match status" value="1"/>
</dbReference>
<dbReference type="Gene3D" id="3.30.420.10">
    <property type="entry name" value="Ribonuclease H-like superfamily/Ribonuclease H"/>
    <property type="match status" value="1"/>
</dbReference>
<evidence type="ECO:0000313" key="2">
    <source>
        <dbReference type="EMBL" id="MBA0868736.1"/>
    </source>
</evidence>
<accession>A0A7J9MD62</accession>
<dbReference type="SUPFAM" id="SSF53098">
    <property type="entry name" value="Ribonuclease H-like"/>
    <property type="match status" value="1"/>
</dbReference>
<gene>
    <name evidence="2" type="ORF">Goshw_018230</name>
</gene>
<evidence type="ECO:0000259" key="1">
    <source>
        <dbReference type="Pfam" id="PF13456"/>
    </source>
</evidence>
<dbReference type="InterPro" id="IPR012337">
    <property type="entry name" value="RNaseH-like_sf"/>
</dbReference>
<sequence length="133" mass="14924">DSEGNVLLSFTKVYKQVASAFAAEAITCRSATQIGIDMQWEKIIIEGDALSIIKKCKMKNHGISMIGAFIYDIHQIKTKFSNISFEYIPREGNSLAHSLAVETLKRKDKIYLIGGVPKYAIHLKDRDKEDGMD</sequence>
<comment type="caution">
    <text evidence="2">The sequence shown here is derived from an EMBL/GenBank/DDBJ whole genome shotgun (WGS) entry which is preliminary data.</text>
</comment>
<dbReference type="InterPro" id="IPR002156">
    <property type="entry name" value="RNaseH_domain"/>
</dbReference>
<dbReference type="InterPro" id="IPR052929">
    <property type="entry name" value="RNase_H-like_EbsB-rel"/>
</dbReference>
<dbReference type="Proteomes" id="UP000593576">
    <property type="component" value="Unassembled WGS sequence"/>
</dbReference>
<keyword evidence="3" id="KW-1185">Reference proteome</keyword>
<proteinExistence type="predicted"/>
<reference evidence="2 3" key="1">
    <citation type="journal article" date="2019" name="Genome Biol. Evol.">
        <title>Insights into the evolution of the New World diploid cottons (Gossypium, subgenus Houzingenia) based on genome sequencing.</title>
        <authorList>
            <person name="Grover C.E."/>
            <person name="Arick M.A. 2nd"/>
            <person name="Thrash A."/>
            <person name="Conover J.L."/>
            <person name="Sanders W.S."/>
            <person name="Peterson D.G."/>
            <person name="Frelichowski J.E."/>
            <person name="Scheffler J.A."/>
            <person name="Scheffler B.E."/>
            <person name="Wendel J.F."/>
        </authorList>
    </citation>
    <scope>NUCLEOTIDE SEQUENCE [LARGE SCALE GENOMIC DNA]</scope>
    <source>
        <strain evidence="2">1</strain>
        <tissue evidence="2">Leaf</tissue>
    </source>
</reference>
<dbReference type="EMBL" id="JABFAF010000010">
    <property type="protein sequence ID" value="MBA0868736.1"/>
    <property type="molecule type" value="Genomic_DNA"/>
</dbReference>
<dbReference type="InterPro" id="IPR044730">
    <property type="entry name" value="RNase_H-like_dom_plant"/>
</dbReference>